<keyword evidence="13" id="KW-1185">Reference proteome</keyword>
<sequence length="431" mass="45598">MPPHWDSDAPWYDHERGRPGGGYDTRIPAEARLWIPVIVSFLVQVPAVAVLARSGREFGPDAGRELGRVFGRELVHGGPRPGWYLALALALVGPLALIGARRYPGPVVAVAAAAGGALVLLRPDIGLPYVAVGFAIVLGIVRGARVWVYTSVAAVWVATIGIAGLYAIPLQPARIALTTLGLALLMGFGEAIRTRREQINNLRRRADARRQSAEQRERVRIARELHDVLAHSLSQINVQAGVGLHLIDSQPGKAAEALASIKATSKNALDEVRTVLGILRSDVDLSGTSGIDDDAPRAPQPDLAGLPALVESFSDQGLRVGLANELIPDGSDAPAATQLALYRICQEALTNVLRHSGARAASVRLVVEGADVRLTVTDDGTAGPGAPAIMPGGGLLGMRERAELLGGSLRAERMPTGGFLVEARLPLRRTR</sequence>
<evidence type="ECO:0000256" key="2">
    <source>
        <dbReference type="ARBA" id="ARBA00012438"/>
    </source>
</evidence>
<dbReference type="RefSeq" id="WP_134564680.1">
    <property type="nucleotide sequence ID" value="NZ_SOFP01000005.1"/>
</dbReference>
<evidence type="ECO:0000259" key="10">
    <source>
        <dbReference type="Pfam" id="PF02518"/>
    </source>
</evidence>
<evidence type="ECO:0000256" key="5">
    <source>
        <dbReference type="ARBA" id="ARBA00022741"/>
    </source>
</evidence>
<dbReference type="InterPro" id="IPR011712">
    <property type="entry name" value="Sig_transdc_His_kin_sub3_dim/P"/>
</dbReference>
<evidence type="ECO:0000256" key="4">
    <source>
        <dbReference type="ARBA" id="ARBA00022679"/>
    </source>
</evidence>
<evidence type="ECO:0000313" key="13">
    <source>
        <dbReference type="Proteomes" id="UP000298412"/>
    </source>
</evidence>
<dbReference type="InterPro" id="IPR036890">
    <property type="entry name" value="HATPase_C_sf"/>
</dbReference>
<name>A0A4R8WXT4_9MICO</name>
<keyword evidence="4" id="KW-0808">Transferase</keyword>
<evidence type="ECO:0000256" key="1">
    <source>
        <dbReference type="ARBA" id="ARBA00000085"/>
    </source>
</evidence>
<dbReference type="GO" id="GO:0000155">
    <property type="term" value="F:phosphorelay sensor kinase activity"/>
    <property type="evidence" value="ECO:0007669"/>
    <property type="project" value="InterPro"/>
</dbReference>
<keyword evidence="9" id="KW-1133">Transmembrane helix</keyword>
<keyword evidence="5" id="KW-0547">Nucleotide-binding</keyword>
<comment type="caution">
    <text evidence="12">The sequence shown here is derived from an EMBL/GenBank/DDBJ whole genome shotgun (WGS) entry which is preliminary data.</text>
</comment>
<keyword evidence="9" id="KW-0472">Membrane</keyword>
<dbReference type="PANTHER" id="PTHR24421">
    <property type="entry name" value="NITRATE/NITRITE SENSOR PROTEIN NARX-RELATED"/>
    <property type="match status" value="1"/>
</dbReference>
<accession>A0A4R8WXT4</accession>
<dbReference type="InterPro" id="IPR003594">
    <property type="entry name" value="HATPase_dom"/>
</dbReference>
<feature type="transmembrane region" description="Helical" evidence="9">
    <location>
        <begin position="120"/>
        <end position="141"/>
    </location>
</feature>
<evidence type="ECO:0000259" key="11">
    <source>
        <dbReference type="Pfam" id="PF07730"/>
    </source>
</evidence>
<feature type="transmembrane region" description="Helical" evidence="9">
    <location>
        <begin position="174"/>
        <end position="192"/>
    </location>
</feature>
<evidence type="ECO:0000256" key="7">
    <source>
        <dbReference type="ARBA" id="ARBA00022840"/>
    </source>
</evidence>
<evidence type="ECO:0000256" key="8">
    <source>
        <dbReference type="ARBA" id="ARBA00023012"/>
    </source>
</evidence>
<evidence type="ECO:0000313" key="12">
    <source>
        <dbReference type="EMBL" id="TFC21255.1"/>
    </source>
</evidence>
<feature type="transmembrane region" description="Helical" evidence="9">
    <location>
        <begin position="82"/>
        <end position="100"/>
    </location>
</feature>
<evidence type="ECO:0000256" key="9">
    <source>
        <dbReference type="SAM" id="Phobius"/>
    </source>
</evidence>
<reference evidence="12 13" key="1">
    <citation type="submission" date="2019-03" db="EMBL/GenBank/DDBJ databases">
        <title>Genomics of glacier-inhabiting Cryobacterium strains.</title>
        <authorList>
            <person name="Liu Q."/>
            <person name="Xin Y.-H."/>
        </authorList>
    </citation>
    <scope>NUCLEOTIDE SEQUENCE [LARGE SCALE GENOMIC DNA]</scope>
    <source>
        <strain evidence="12 13">MDT1-3</strain>
    </source>
</reference>
<proteinExistence type="predicted"/>
<dbReference type="CDD" id="cd16917">
    <property type="entry name" value="HATPase_UhpB-NarQ-NarX-like"/>
    <property type="match status" value="1"/>
</dbReference>
<comment type="catalytic activity">
    <reaction evidence="1">
        <text>ATP + protein L-histidine = ADP + protein N-phospho-L-histidine.</text>
        <dbReference type="EC" id="2.7.13.3"/>
    </reaction>
</comment>
<dbReference type="Pfam" id="PF07730">
    <property type="entry name" value="HisKA_3"/>
    <property type="match status" value="1"/>
</dbReference>
<keyword evidence="9" id="KW-0812">Transmembrane</keyword>
<keyword evidence="3" id="KW-0597">Phosphoprotein</keyword>
<feature type="domain" description="Histidine kinase/HSP90-like ATPase" evidence="10">
    <location>
        <begin position="338"/>
        <end position="428"/>
    </location>
</feature>
<feature type="domain" description="Signal transduction histidine kinase subgroup 3 dimerisation and phosphoacceptor" evidence="11">
    <location>
        <begin position="217"/>
        <end position="282"/>
    </location>
</feature>
<dbReference type="Gene3D" id="3.30.565.10">
    <property type="entry name" value="Histidine kinase-like ATPase, C-terminal domain"/>
    <property type="match status" value="1"/>
</dbReference>
<dbReference type="GO" id="GO:0046983">
    <property type="term" value="F:protein dimerization activity"/>
    <property type="evidence" value="ECO:0007669"/>
    <property type="project" value="InterPro"/>
</dbReference>
<feature type="transmembrane region" description="Helical" evidence="9">
    <location>
        <begin position="146"/>
        <end position="168"/>
    </location>
</feature>
<dbReference type="OrthoDB" id="227596at2"/>
<organism evidence="12 13">
    <name type="scientific">Cryobacterium algoritolerans</name>
    <dbReference type="NCBI Taxonomy" id="1259184"/>
    <lineage>
        <taxon>Bacteria</taxon>
        <taxon>Bacillati</taxon>
        <taxon>Actinomycetota</taxon>
        <taxon>Actinomycetes</taxon>
        <taxon>Micrococcales</taxon>
        <taxon>Microbacteriaceae</taxon>
        <taxon>Cryobacterium</taxon>
    </lineage>
</organism>
<dbReference type="SUPFAM" id="SSF55874">
    <property type="entry name" value="ATPase domain of HSP90 chaperone/DNA topoisomerase II/histidine kinase"/>
    <property type="match status" value="1"/>
</dbReference>
<dbReference type="EC" id="2.7.13.3" evidence="2"/>
<dbReference type="Proteomes" id="UP000298412">
    <property type="component" value="Unassembled WGS sequence"/>
</dbReference>
<keyword evidence="8" id="KW-0902">Two-component regulatory system</keyword>
<keyword evidence="7" id="KW-0067">ATP-binding</keyword>
<evidence type="ECO:0000256" key="3">
    <source>
        <dbReference type="ARBA" id="ARBA00022553"/>
    </source>
</evidence>
<dbReference type="AlphaFoldDB" id="A0A4R8WXT4"/>
<dbReference type="GO" id="GO:0016020">
    <property type="term" value="C:membrane"/>
    <property type="evidence" value="ECO:0007669"/>
    <property type="project" value="InterPro"/>
</dbReference>
<dbReference type="Gene3D" id="1.20.5.1930">
    <property type="match status" value="1"/>
</dbReference>
<gene>
    <name evidence="12" type="ORF">E3O19_00525</name>
</gene>
<dbReference type="InterPro" id="IPR050482">
    <property type="entry name" value="Sensor_HK_TwoCompSys"/>
</dbReference>
<feature type="transmembrane region" description="Helical" evidence="9">
    <location>
        <begin position="33"/>
        <end position="52"/>
    </location>
</feature>
<protein>
    <recommendedName>
        <fullName evidence="2">histidine kinase</fullName>
        <ecNumber evidence="2">2.7.13.3</ecNumber>
    </recommendedName>
</protein>
<dbReference type="GO" id="GO:0005524">
    <property type="term" value="F:ATP binding"/>
    <property type="evidence" value="ECO:0007669"/>
    <property type="project" value="UniProtKB-KW"/>
</dbReference>
<dbReference type="PANTHER" id="PTHR24421:SF10">
    <property type="entry name" value="NITRATE_NITRITE SENSOR PROTEIN NARQ"/>
    <property type="match status" value="1"/>
</dbReference>
<evidence type="ECO:0000256" key="6">
    <source>
        <dbReference type="ARBA" id="ARBA00022777"/>
    </source>
</evidence>
<dbReference type="EMBL" id="SOFP01000005">
    <property type="protein sequence ID" value="TFC21255.1"/>
    <property type="molecule type" value="Genomic_DNA"/>
</dbReference>
<keyword evidence="6 12" id="KW-0418">Kinase</keyword>
<dbReference type="Pfam" id="PF02518">
    <property type="entry name" value="HATPase_c"/>
    <property type="match status" value="1"/>
</dbReference>